<accession>A0A1Y4QY56</accession>
<gene>
    <name evidence="2" type="ORF">B5E88_06885</name>
</gene>
<keyword evidence="1" id="KW-0472">Membrane</keyword>
<evidence type="ECO:0000313" key="2">
    <source>
        <dbReference type="EMBL" id="OUQ10265.1"/>
    </source>
</evidence>
<name>A0A1Y4QY56_9ENTE</name>
<dbReference type="Proteomes" id="UP000196074">
    <property type="component" value="Unassembled WGS sequence"/>
</dbReference>
<feature type="transmembrane region" description="Helical" evidence="1">
    <location>
        <begin position="15"/>
        <end position="35"/>
    </location>
</feature>
<dbReference type="EMBL" id="NFLC01000011">
    <property type="protein sequence ID" value="OUQ10265.1"/>
    <property type="molecule type" value="Genomic_DNA"/>
</dbReference>
<feature type="transmembrane region" description="Helical" evidence="1">
    <location>
        <begin position="41"/>
        <end position="61"/>
    </location>
</feature>
<organism evidence="2 3">
    <name type="scientific">Enterococcus cecorum</name>
    <dbReference type="NCBI Taxonomy" id="44008"/>
    <lineage>
        <taxon>Bacteria</taxon>
        <taxon>Bacillati</taxon>
        <taxon>Bacillota</taxon>
        <taxon>Bacilli</taxon>
        <taxon>Lactobacillales</taxon>
        <taxon>Enterococcaceae</taxon>
        <taxon>Enterococcus</taxon>
    </lineage>
</organism>
<protein>
    <submittedName>
        <fullName evidence="2">Uncharacterized protein</fullName>
    </submittedName>
</protein>
<comment type="caution">
    <text evidence="2">The sequence shown here is derived from an EMBL/GenBank/DDBJ whole genome shotgun (WGS) entry which is preliminary data.</text>
</comment>
<proteinExistence type="predicted"/>
<keyword evidence="1" id="KW-1133">Transmembrane helix</keyword>
<reference evidence="3" key="1">
    <citation type="submission" date="2017-04" db="EMBL/GenBank/DDBJ databases">
        <title>Function of individual gut microbiota members based on whole genome sequencing of pure cultures obtained from chicken caecum.</title>
        <authorList>
            <person name="Medvecky M."/>
            <person name="Cejkova D."/>
            <person name="Polansky O."/>
            <person name="Karasova D."/>
            <person name="Kubasova T."/>
            <person name="Cizek A."/>
            <person name="Rychlik I."/>
        </authorList>
    </citation>
    <scope>NUCLEOTIDE SEQUENCE [LARGE SCALE GENOMIC DNA]</scope>
    <source>
        <strain evidence="3">An144</strain>
    </source>
</reference>
<dbReference type="RefSeq" id="WP_047338808.1">
    <property type="nucleotide sequence ID" value="NZ_AP035890.1"/>
</dbReference>
<evidence type="ECO:0000313" key="3">
    <source>
        <dbReference type="Proteomes" id="UP000196074"/>
    </source>
</evidence>
<evidence type="ECO:0000256" key="1">
    <source>
        <dbReference type="SAM" id="Phobius"/>
    </source>
</evidence>
<sequence length="153" mass="18407">MKKWNSLTLNQQKEVLICTNIFLFFTLFGVIFIALKMSIYLIFWTFYLAILGLLDYAYLIYRKKAIFNKITMIKELLDIPLTEMRMVIQGNRFDLMNWDYKNTPISRKNLFRLEEYMEDRYFLAFHERYQKEVAEQKLAERQAAENGLAGIVE</sequence>
<keyword evidence="1" id="KW-0812">Transmembrane</keyword>
<dbReference type="AlphaFoldDB" id="A0A1Y4QY56"/>